<evidence type="ECO:0000313" key="3">
    <source>
        <dbReference type="Proteomes" id="UP001269081"/>
    </source>
</evidence>
<dbReference type="EMBL" id="JAVDWQ010000006">
    <property type="protein sequence ID" value="MDR7210203.1"/>
    <property type="molecule type" value="Genomic_DNA"/>
</dbReference>
<reference evidence="2 3" key="1">
    <citation type="submission" date="2023-07" db="EMBL/GenBank/DDBJ databases">
        <title>Sorghum-associated microbial communities from plants grown in Nebraska, USA.</title>
        <authorList>
            <person name="Schachtman D."/>
        </authorList>
    </citation>
    <scope>NUCLEOTIDE SEQUENCE [LARGE SCALE GENOMIC DNA]</scope>
    <source>
        <strain evidence="2 3">4129</strain>
    </source>
</reference>
<evidence type="ECO:0000259" key="1">
    <source>
        <dbReference type="PROSITE" id="PS01124"/>
    </source>
</evidence>
<dbReference type="Gene3D" id="1.10.10.60">
    <property type="entry name" value="Homeodomain-like"/>
    <property type="match status" value="1"/>
</dbReference>
<keyword evidence="3" id="KW-1185">Reference proteome</keyword>
<dbReference type="Pfam" id="PF20240">
    <property type="entry name" value="DUF6597"/>
    <property type="match status" value="1"/>
</dbReference>
<dbReference type="RefSeq" id="WP_310281036.1">
    <property type="nucleotide sequence ID" value="NZ_JAVDWQ010000006.1"/>
</dbReference>
<comment type="caution">
    <text evidence="2">The sequence shown here is derived from an EMBL/GenBank/DDBJ whole genome shotgun (WGS) entry which is preliminary data.</text>
</comment>
<sequence>MIYKEFQPDTLLTDFVKNYWWFENSTTEQLDFTILPDGCFDLIISFNNYKQEEISLTGLWTKQVEVSIEPNRQLFGIRFKLLAVDYILQQNISAFCDSEQIKENDFWRLDKALFTDLEIETEKLDKIMLSILDIHKGIDSRKQNLFNLLYGTNGEKTIEQYSQQVFWTSRQINRYFKDRFGISLKSYCKILRCYASFKQIKKGQLYPEQNYFDQSHFIKDLKKYTGNNPSELFENKNDRFLQLATMKEN</sequence>
<evidence type="ECO:0000313" key="2">
    <source>
        <dbReference type="EMBL" id="MDR7210203.1"/>
    </source>
</evidence>
<dbReference type="Proteomes" id="UP001269081">
    <property type="component" value="Unassembled WGS sequence"/>
</dbReference>
<protein>
    <submittedName>
        <fullName evidence="2">AraC-like DNA-binding protein</fullName>
    </submittedName>
</protein>
<dbReference type="InterPro" id="IPR018060">
    <property type="entry name" value="HTH_AraC"/>
</dbReference>
<proteinExistence type="predicted"/>
<accession>A0ABU1Y7J6</accession>
<organism evidence="2 3">
    <name type="scientific">Flavobacterium piscis</name>
    <dbReference type="NCBI Taxonomy" id="1114874"/>
    <lineage>
        <taxon>Bacteria</taxon>
        <taxon>Pseudomonadati</taxon>
        <taxon>Bacteroidota</taxon>
        <taxon>Flavobacteriia</taxon>
        <taxon>Flavobacteriales</taxon>
        <taxon>Flavobacteriaceae</taxon>
        <taxon>Flavobacterium</taxon>
    </lineage>
</organism>
<feature type="domain" description="HTH araC/xylS-type" evidence="1">
    <location>
        <begin position="157"/>
        <end position="235"/>
    </location>
</feature>
<gene>
    <name evidence="2" type="ORF">J2W48_002143</name>
</gene>
<dbReference type="SMART" id="SM00342">
    <property type="entry name" value="HTH_ARAC"/>
    <property type="match status" value="1"/>
</dbReference>
<dbReference type="InterPro" id="IPR046532">
    <property type="entry name" value="DUF6597"/>
</dbReference>
<name>A0ABU1Y7J6_9FLAO</name>
<dbReference type="PROSITE" id="PS01124">
    <property type="entry name" value="HTH_ARAC_FAMILY_2"/>
    <property type="match status" value="1"/>
</dbReference>